<dbReference type="Pfam" id="PF00672">
    <property type="entry name" value="HAMP"/>
    <property type="match status" value="1"/>
</dbReference>
<dbReference type="SMART" id="SM00387">
    <property type="entry name" value="HATPase_c"/>
    <property type="match status" value="1"/>
</dbReference>
<evidence type="ECO:0000256" key="8">
    <source>
        <dbReference type="ARBA" id="ARBA00022741"/>
    </source>
</evidence>
<keyword evidence="6" id="KW-0808">Transferase</keyword>
<evidence type="ECO:0000256" key="5">
    <source>
        <dbReference type="ARBA" id="ARBA00022553"/>
    </source>
</evidence>
<protein>
    <recommendedName>
        <fullName evidence="3">histidine kinase</fullName>
        <ecNumber evidence="3">2.7.13.3</ecNumber>
    </recommendedName>
</protein>
<evidence type="ECO:0000256" key="2">
    <source>
        <dbReference type="ARBA" id="ARBA00004651"/>
    </source>
</evidence>
<evidence type="ECO:0000256" key="1">
    <source>
        <dbReference type="ARBA" id="ARBA00000085"/>
    </source>
</evidence>
<dbReference type="SUPFAM" id="SSF55874">
    <property type="entry name" value="ATPase domain of HSP90 chaperone/DNA topoisomerase II/histidine kinase"/>
    <property type="match status" value="1"/>
</dbReference>
<comment type="subcellular location">
    <subcellularLocation>
        <location evidence="2">Cell membrane</location>
        <topology evidence="2">Multi-pass membrane protein</topology>
    </subcellularLocation>
</comment>
<comment type="caution">
    <text evidence="17">The sequence shown here is derived from an EMBL/GenBank/DDBJ whole genome shotgun (WGS) entry which is preliminary data.</text>
</comment>
<evidence type="ECO:0000256" key="11">
    <source>
        <dbReference type="ARBA" id="ARBA00022989"/>
    </source>
</evidence>
<keyword evidence="10" id="KW-0067">ATP-binding</keyword>
<dbReference type="Proteomes" id="UP000553776">
    <property type="component" value="Unassembled WGS sequence"/>
</dbReference>
<keyword evidence="5" id="KW-0597">Phosphoprotein</keyword>
<dbReference type="CDD" id="cd00082">
    <property type="entry name" value="HisKA"/>
    <property type="match status" value="1"/>
</dbReference>
<dbReference type="Pfam" id="PF02518">
    <property type="entry name" value="HATPase_c"/>
    <property type="match status" value="1"/>
</dbReference>
<dbReference type="Gene3D" id="3.30.565.10">
    <property type="entry name" value="Histidine kinase-like ATPase, C-terminal domain"/>
    <property type="match status" value="1"/>
</dbReference>
<evidence type="ECO:0000256" key="7">
    <source>
        <dbReference type="ARBA" id="ARBA00022692"/>
    </source>
</evidence>
<name>A0A841TPX9_9BACL</name>
<dbReference type="PROSITE" id="PS50885">
    <property type="entry name" value="HAMP"/>
    <property type="match status" value="1"/>
</dbReference>
<dbReference type="AlphaFoldDB" id="A0A841TPX9"/>
<keyword evidence="8" id="KW-0547">Nucleotide-binding</keyword>
<keyword evidence="12" id="KW-0902">Two-component regulatory system</keyword>
<keyword evidence="9 17" id="KW-0418">Kinase</keyword>
<dbReference type="InterPro" id="IPR003661">
    <property type="entry name" value="HisK_dim/P_dom"/>
</dbReference>
<evidence type="ECO:0000256" key="9">
    <source>
        <dbReference type="ARBA" id="ARBA00022777"/>
    </source>
</evidence>
<dbReference type="SMART" id="SM00304">
    <property type="entry name" value="HAMP"/>
    <property type="match status" value="1"/>
</dbReference>
<evidence type="ECO:0000256" key="3">
    <source>
        <dbReference type="ARBA" id="ARBA00012438"/>
    </source>
</evidence>
<dbReference type="SUPFAM" id="SSF158472">
    <property type="entry name" value="HAMP domain-like"/>
    <property type="match status" value="1"/>
</dbReference>
<gene>
    <name evidence="17" type="ORF">H7B90_03080</name>
</gene>
<evidence type="ECO:0000313" key="18">
    <source>
        <dbReference type="Proteomes" id="UP000553776"/>
    </source>
</evidence>
<feature type="domain" description="Histidine kinase" evidence="15">
    <location>
        <begin position="151"/>
        <end position="368"/>
    </location>
</feature>
<dbReference type="Pfam" id="PF00512">
    <property type="entry name" value="HisKA"/>
    <property type="match status" value="1"/>
</dbReference>
<organism evidence="17 18">
    <name type="scientific">Cohnella xylanilytica</name>
    <dbReference type="NCBI Taxonomy" id="557555"/>
    <lineage>
        <taxon>Bacteria</taxon>
        <taxon>Bacillati</taxon>
        <taxon>Bacillota</taxon>
        <taxon>Bacilli</taxon>
        <taxon>Bacillales</taxon>
        <taxon>Paenibacillaceae</taxon>
        <taxon>Cohnella</taxon>
    </lineage>
</organism>
<dbReference type="GO" id="GO:0000155">
    <property type="term" value="F:phosphorelay sensor kinase activity"/>
    <property type="evidence" value="ECO:0007669"/>
    <property type="project" value="InterPro"/>
</dbReference>
<dbReference type="InterPro" id="IPR036890">
    <property type="entry name" value="HATPase_C_sf"/>
</dbReference>
<dbReference type="InterPro" id="IPR036097">
    <property type="entry name" value="HisK_dim/P_sf"/>
</dbReference>
<keyword evidence="4" id="KW-1003">Cell membrane</keyword>
<evidence type="ECO:0000256" key="14">
    <source>
        <dbReference type="SAM" id="Phobius"/>
    </source>
</evidence>
<evidence type="ECO:0000259" key="15">
    <source>
        <dbReference type="PROSITE" id="PS50109"/>
    </source>
</evidence>
<keyword evidence="13 14" id="KW-0472">Membrane</keyword>
<keyword evidence="7 14" id="KW-0812">Transmembrane</keyword>
<dbReference type="RefSeq" id="WP_185134409.1">
    <property type="nucleotide sequence ID" value="NZ_BORM01000051.1"/>
</dbReference>
<dbReference type="PANTHER" id="PTHR45528">
    <property type="entry name" value="SENSOR HISTIDINE KINASE CPXA"/>
    <property type="match status" value="1"/>
</dbReference>
<evidence type="ECO:0000256" key="10">
    <source>
        <dbReference type="ARBA" id="ARBA00022840"/>
    </source>
</evidence>
<sequence>MAAVLSWLRLKRLTLLQSFILLCTLTLVAVLAVVVLEFNWAESIRSRLADRSAADEWVLYALVGTILLTIAAGIVLMAVLFYRWKLREPLGILMKASERISANDLGFRISYDGKDEMGELCRVFEKMRGQLEQNYKTLWRSAEERKRLNAIFAHDLRTPLSVLKGYSDLLTAYLPGNSLPADKLLDMIQTMKVHIVRLESYAEAMNSIQKLEDLPVRIREIETDRLTSLLDGSARQIAAGFGKTVESSADADSDADSVAVDRDILMQVVENMVANGARHASSRVDIHYRAGGGQFSVTVADDGEGFSDEALRKAALPFYRGEAPESNEHHGLGLYICKVLCEKHGGSLLIENGSSGGGRVTANFGTGLINR</sequence>
<feature type="transmembrane region" description="Helical" evidence="14">
    <location>
        <begin position="15"/>
        <end position="36"/>
    </location>
</feature>
<dbReference type="SMART" id="SM00388">
    <property type="entry name" value="HisKA"/>
    <property type="match status" value="1"/>
</dbReference>
<dbReference type="InterPro" id="IPR005467">
    <property type="entry name" value="His_kinase_dom"/>
</dbReference>
<evidence type="ECO:0000313" key="17">
    <source>
        <dbReference type="EMBL" id="MBB6690376.1"/>
    </source>
</evidence>
<evidence type="ECO:0000256" key="6">
    <source>
        <dbReference type="ARBA" id="ARBA00022679"/>
    </source>
</evidence>
<dbReference type="SUPFAM" id="SSF47384">
    <property type="entry name" value="Homodimeric domain of signal transducing histidine kinase"/>
    <property type="match status" value="1"/>
</dbReference>
<dbReference type="PANTHER" id="PTHR45528:SF1">
    <property type="entry name" value="SENSOR HISTIDINE KINASE CPXA"/>
    <property type="match status" value="1"/>
</dbReference>
<dbReference type="InterPro" id="IPR003660">
    <property type="entry name" value="HAMP_dom"/>
</dbReference>
<dbReference type="EMBL" id="JACJVR010000009">
    <property type="protein sequence ID" value="MBB6690376.1"/>
    <property type="molecule type" value="Genomic_DNA"/>
</dbReference>
<keyword evidence="11 14" id="KW-1133">Transmembrane helix</keyword>
<proteinExistence type="predicted"/>
<dbReference type="PROSITE" id="PS50109">
    <property type="entry name" value="HIS_KIN"/>
    <property type="match status" value="1"/>
</dbReference>
<evidence type="ECO:0000256" key="12">
    <source>
        <dbReference type="ARBA" id="ARBA00023012"/>
    </source>
</evidence>
<evidence type="ECO:0000256" key="13">
    <source>
        <dbReference type="ARBA" id="ARBA00023136"/>
    </source>
</evidence>
<dbReference type="GO" id="GO:0005886">
    <property type="term" value="C:plasma membrane"/>
    <property type="evidence" value="ECO:0007669"/>
    <property type="project" value="UniProtKB-SubCell"/>
</dbReference>
<keyword evidence="18" id="KW-1185">Reference proteome</keyword>
<dbReference type="GO" id="GO:0005524">
    <property type="term" value="F:ATP binding"/>
    <property type="evidence" value="ECO:0007669"/>
    <property type="project" value="UniProtKB-KW"/>
</dbReference>
<dbReference type="InterPro" id="IPR003594">
    <property type="entry name" value="HATPase_dom"/>
</dbReference>
<dbReference type="Gene3D" id="6.10.340.10">
    <property type="match status" value="1"/>
</dbReference>
<feature type="domain" description="HAMP" evidence="16">
    <location>
        <begin position="84"/>
        <end position="136"/>
    </location>
</feature>
<evidence type="ECO:0000256" key="4">
    <source>
        <dbReference type="ARBA" id="ARBA00022475"/>
    </source>
</evidence>
<evidence type="ECO:0000259" key="16">
    <source>
        <dbReference type="PROSITE" id="PS50885"/>
    </source>
</evidence>
<feature type="transmembrane region" description="Helical" evidence="14">
    <location>
        <begin position="57"/>
        <end position="84"/>
    </location>
</feature>
<accession>A0A841TPX9</accession>
<reference evidence="17 18" key="1">
    <citation type="submission" date="2020-08" db="EMBL/GenBank/DDBJ databases">
        <title>Cohnella phylogeny.</title>
        <authorList>
            <person name="Dunlap C."/>
        </authorList>
    </citation>
    <scope>NUCLEOTIDE SEQUENCE [LARGE SCALE GENOMIC DNA]</scope>
    <source>
        <strain evidence="17 18">DSM 25239</strain>
    </source>
</reference>
<dbReference type="CDD" id="cd06225">
    <property type="entry name" value="HAMP"/>
    <property type="match status" value="1"/>
</dbReference>
<dbReference type="InterPro" id="IPR050398">
    <property type="entry name" value="HssS/ArlS-like"/>
</dbReference>
<dbReference type="EC" id="2.7.13.3" evidence="3"/>
<comment type="catalytic activity">
    <reaction evidence="1">
        <text>ATP + protein L-histidine = ADP + protein N-phospho-L-histidine.</text>
        <dbReference type="EC" id="2.7.13.3"/>
    </reaction>
</comment>
<dbReference type="Gene3D" id="1.10.287.130">
    <property type="match status" value="1"/>
</dbReference>